<dbReference type="eggNOG" id="ENOG502R3MK">
    <property type="taxonomic scope" value="Eukaryota"/>
</dbReference>
<organism evidence="2 3">
    <name type="scientific">Leersia perrieri</name>
    <dbReference type="NCBI Taxonomy" id="77586"/>
    <lineage>
        <taxon>Eukaryota</taxon>
        <taxon>Viridiplantae</taxon>
        <taxon>Streptophyta</taxon>
        <taxon>Embryophyta</taxon>
        <taxon>Tracheophyta</taxon>
        <taxon>Spermatophyta</taxon>
        <taxon>Magnoliopsida</taxon>
        <taxon>Liliopsida</taxon>
        <taxon>Poales</taxon>
        <taxon>Poaceae</taxon>
        <taxon>BOP clade</taxon>
        <taxon>Oryzoideae</taxon>
        <taxon>Oryzeae</taxon>
        <taxon>Oryzinae</taxon>
        <taxon>Leersia</taxon>
    </lineage>
</organism>
<reference evidence="2" key="3">
    <citation type="submission" date="2015-04" db="UniProtKB">
        <authorList>
            <consortium name="EnsemblPlants"/>
        </authorList>
    </citation>
    <scope>IDENTIFICATION</scope>
</reference>
<name>A0A0D9XX39_9ORYZ</name>
<proteinExistence type="predicted"/>
<accession>A0A0D9XX39</accession>
<feature type="region of interest" description="Disordered" evidence="1">
    <location>
        <begin position="178"/>
        <end position="231"/>
    </location>
</feature>
<evidence type="ECO:0000313" key="3">
    <source>
        <dbReference type="Proteomes" id="UP000032180"/>
    </source>
</evidence>
<dbReference type="Gramene" id="LPERR12G03430.1">
    <property type="protein sequence ID" value="LPERR12G03430.1"/>
    <property type="gene ID" value="LPERR12G03430"/>
</dbReference>
<feature type="compositionally biased region" description="Basic and acidic residues" evidence="1">
    <location>
        <begin position="188"/>
        <end position="199"/>
    </location>
</feature>
<reference evidence="3" key="2">
    <citation type="submission" date="2013-12" db="EMBL/GenBank/DDBJ databases">
        <authorList>
            <person name="Yu Y."/>
            <person name="Lee S."/>
            <person name="de Baynast K."/>
            <person name="Wissotski M."/>
            <person name="Liu L."/>
            <person name="Talag J."/>
            <person name="Goicoechea J."/>
            <person name="Angelova A."/>
            <person name="Jetty R."/>
            <person name="Kudrna D."/>
            <person name="Golser W."/>
            <person name="Rivera L."/>
            <person name="Zhang J."/>
            <person name="Wing R."/>
        </authorList>
    </citation>
    <scope>NUCLEOTIDE SEQUENCE</scope>
</reference>
<keyword evidence="3" id="KW-1185">Reference proteome</keyword>
<dbReference type="AlphaFoldDB" id="A0A0D9XX39"/>
<reference evidence="2 3" key="1">
    <citation type="submission" date="2012-08" db="EMBL/GenBank/DDBJ databases">
        <title>Oryza genome evolution.</title>
        <authorList>
            <person name="Wing R.A."/>
        </authorList>
    </citation>
    <scope>NUCLEOTIDE SEQUENCE</scope>
</reference>
<dbReference type="Proteomes" id="UP000032180">
    <property type="component" value="Chromosome 12"/>
</dbReference>
<dbReference type="EnsemblPlants" id="LPERR12G03430.1">
    <property type="protein sequence ID" value="LPERR12G03430.1"/>
    <property type="gene ID" value="LPERR12G03430"/>
</dbReference>
<dbReference type="HOGENOM" id="CLU_091216_0_0_1"/>
<sequence>MADCYALEMDDLHRRWLPPEILDDIGFADDGDAPAPPAAIEGLAVHLAGLLGGGGGAGAGGRKVAPSPCPAPAPAAVPAASYHHHLRRAPLPACGMERPVLVAYGGAAAAAWPFSPYSSPAQRQVAAATGVVNGGALYNRRLGSPLVKLHCGGGVAGGGGGGTGVFLPRTDVYHAKAATATAPAKPSPTRDEKASKKEQQAGQGEEEQGSPATTKEIEEQKCNLTSETASSTEMMTMQQQQQNAAVAFHHHACAELALPQEWTY</sequence>
<protein>
    <submittedName>
        <fullName evidence="2">Uncharacterized protein</fullName>
    </submittedName>
</protein>
<evidence type="ECO:0000256" key="1">
    <source>
        <dbReference type="SAM" id="MobiDB-lite"/>
    </source>
</evidence>
<evidence type="ECO:0000313" key="2">
    <source>
        <dbReference type="EnsemblPlants" id="LPERR12G03430.1"/>
    </source>
</evidence>